<name>A0ABU7ANP8_9TELE</name>
<dbReference type="Pfam" id="PF12796">
    <property type="entry name" value="Ank_2"/>
    <property type="match status" value="2"/>
</dbReference>
<keyword evidence="2" id="KW-0040">ANK repeat</keyword>
<dbReference type="Gene3D" id="2.30.30.40">
    <property type="entry name" value="SH3 Domains"/>
    <property type="match status" value="1"/>
</dbReference>
<proteinExistence type="predicted"/>
<protein>
    <submittedName>
        <fullName evidence="6">SH3 and multiple ankyrin repeat domains protein 3</fullName>
    </submittedName>
</protein>
<organism evidence="6 7">
    <name type="scientific">Ataeniobius toweri</name>
    <dbReference type="NCBI Taxonomy" id="208326"/>
    <lineage>
        <taxon>Eukaryota</taxon>
        <taxon>Metazoa</taxon>
        <taxon>Chordata</taxon>
        <taxon>Craniata</taxon>
        <taxon>Vertebrata</taxon>
        <taxon>Euteleostomi</taxon>
        <taxon>Actinopterygii</taxon>
        <taxon>Neopterygii</taxon>
        <taxon>Teleostei</taxon>
        <taxon>Neoteleostei</taxon>
        <taxon>Acanthomorphata</taxon>
        <taxon>Ovalentaria</taxon>
        <taxon>Atherinomorphae</taxon>
        <taxon>Cyprinodontiformes</taxon>
        <taxon>Goodeidae</taxon>
        <taxon>Ataeniobius</taxon>
    </lineage>
</organism>
<dbReference type="InterPro" id="IPR036770">
    <property type="entry name" value="Ankyrin_rpt-contain_sf"/>
</dbReference>
<dbReference type="Gene3D" id="1.25.40.20">
    <property type="entry name" value="Ankyrin repeat-containing domain"/>
    <property type="match status" value="2"/>
</dbReference>
<comment type="caution">
    <text evidence="6">The sequence shown here is derived from an EMBL/GenBank/DDBJ whole genome shotgun (WGS) entry which is preliminary data.</text>
</comment>
<feature type="domain" description="SH3" evidence="5">
    <location>
        <begin position="449"/>
        <end position="530"/>
    </location>
</feature>
<feature type="region of interest" description="Disordered" evidence="4">
    <location>
        <begin position="356"/>
        <end position="442"/>
    </location>
</feature>
<feature type="compositionally biased region" description="Polar residues" evidence="4">
    <location>
        <begin position="370"/>
        <end position="400"/>
    </location>
</feature>
<evidence type="ECO:0000256" key="1">
    <source>
        <dbReference type="ARBA" id="ARBA00022443"/>
    </source>
</evidence>
<dbReference type="PROSITE" id="PS50297">
    <property type="entry name" value="ANK_REP_REGION"/>
    <property type="match status" value="3"/>
</dbReference>
<gene>
    <name evidence="6" type="primary">SHANK3_3</name>
    <name evidence="6" type="ORF">ATANTOWER_009284</name>
</gene>
<dbReference type="InterPro" id="IPR051569">
    <property type="entry name" value="SHANK"/>
</dbReference>
<evidence type="ECO:0000313" key="6">
    <source>
        <dbReference type="EMBL" id="MED6239659.1"/>
    </source>
</evidence>
<dbReference type="Pfam" id="PF07653">
    <property type="entry name" value="SH3_2"/>
    <property type="match status" value="1"/>
</dbReference>
<feature type="repeat" description="ANK" evidence="2">
    <location>
        <begin position="284"/>
        <end position="316"/>
    </location>
</feature>
<dbReference type="SMART" id="SM00248">
    <property type="entry name" value="ANK"/>
    <property type="match status" value="5"/>
</dbReference>
<feature type="repeat" description="ANK" evidence="2">
    <location>
        <begin position="251"/>
        <end position="283"/>
    </location>
</feature>
<dbReference type="Proteomes" id="UP001345963">
    <property type="component" value="Unassembled WGS sequence"/>
</dbReference>
<feature type="repeat" description="ANK" evidence="2">
    <location>
        <begin position="184"/>
        <end position="216"/>
    </location>
</feature>
<dbReference type="SUPFAM" id="SSF48403">
    <property type="entry name" value="Ankyrin repeat"/>
    <property type="match status" value="1"/>
</dbReference>
<evidence type="ECO:0000259" key="5">
    <source>
        <dbReference type="PROSITE" id="PS50002"/>
    </source>
</evidence>
<keyword evidence="7" id="KW-1185">Reference proteome</keyword>
<dbReference type="PROSITE" id="PS50002">
    <property type="entry name" value="SH3"/>
    <property type="match status" value="1"/>
</dbReference>
<keyword evidence="1 3" id="KW-0728">SH3 domain</keyword>
<dbReference type="SUPFAM" id="SSF50044">
    <property type="entry name" value="SH3-domain"/>
    <property type="match status" value="1"/>
</dbReference>
<dbReference type="EMBL" id="JAHUTI010021803">
    <property type="protein sequence ID" value="MED6239659.1"/>
    <property type="molecule type" value="Genomic_DNA"/>
</dbReference>
<dbReference type="InterPro" id="IPR001452">
    <property type="entry name" value="SH3_domain"/>
</dbReference>
<reference evidence="6 7" key="1">
    <citation type="submission" date="2021-07" db="EMBL/GenBank/DDBJ databases">
        <authorList>
            <person name="Palmer J.M."/>
        </authorList>
    </citation>
    <scope>NUCLEOTIDE SEQUENCE [LARGE SCALE GENOMIC DNA]</scope>
    <source>
        <strain evidence="6 7">AT_MEX2019</strain>
        <tissue evidence="6">Muscle</tissue>
    </source>
</reference>
<accession>A0ABU7ANP8</accession>
<dbReference type="PROSITE" id="PS50088">
    <property type="entry name" value="ANK_REPEAT"/>
    <property type="match status" value="3"/>
</dbReference>
<dbReference type="PANTHER" id="PTHR24135">
    <property type="entry name" value="SH3 AND MULTIPLE ANKYRIN REPEAT DOMAINS PROTEIN"/>
    <property type="match status" value="1"/>
</dbReference>
<evidence type="ECO:0000256" key="2">
    <source>
        <dbReference type="PROSITE-ProRule" id="PRU00023"/>
    </source>
</evidence>
<evidence type="ECO:0000313" key="7">
    <source>
        <dbReference type="Proteomes" id="UP001345963"/>
    </source>
</evidence>
<evidence type="ECO:0000256" key="4">
    <source>
        <dbReference type="SAM" id="MobiDB-lite"/>
    </source>
</evidence>
<sequence>MIARGNRRLLTATQQALLSPGMMTGRTHPLETALWSESGSRTCSRRSVCGWTQSYQFGPPAFNGRAGKFLDEERLLKEYPLPPITPIPYLEFRYKRRVYTQSYVDDKQLAKLHTKANLKRFMEHVHQKNAEKVAKWLEKGLDPNFHDSDSGECPLTLAVQLEDSCELIKVLRSGGAHLDFRTRDGITALHRAVLCRNSTALTTLLDLGASPDYKDSRGLTPLYHSAMVGGAPYCCELLLQDHATIGITDENGWQEIHQACRYGNVQHLEHLLFYGANMSSQNASGNTALHLCALYNQDSCARVLLFRGANKDIKNYNNQTAFQVAIIAGNFDLAEIIKIHKTSDVVPFRETPSYTKRRRVGATRTPAGNGLSSPRSLIRSASDNALESPASSPGPSLQSLETHHDTHTHSLRRHTRRLSPSGGGHVETSPPSSPPPTPQMRKRRLYSAVPGRTFIATRSHVPQGPGEIQLHRGERVKGEMGEPDESVVFGVILTLFVSPVLSIGEGGFWEGTVKGRTGWFPADCVEEVQMRQYDPRLETREDRTKRLFRHYTVGSYDNYTSYR</sequence>
<dbReference type="SMART" id="SM00326">
    <property type="entry name" value="SH3"/>
    <property type="match status" value="1"/>
</dbReference>
<evidence type="ECO:0000256" key="3">
    <source>
        <dbReference type="PROSITE-ProRule" id="PRU00192"/>
    </source>
</evidence>
<dbReference type="InterPro" id="IPR036028">
    <property type="entry name" value="SH3-like_dom_sf"/>
</dbReference>
<dbReference type="PANTHER" id="PTHR24135:SF29">
    <property type="entry name" value="SH3 AND MULTIPLE ANKYRIN REPEAT DOMAINS PROTEIN 3 ISOFORM X2"/>
    <property type="match status" value="1"/>
</dbReference>
<dbReference type="InterPro" id="IPR002110">
    <property type="entry name" value="Ankyrin_rpt"/>
</dbReference>